<dbReference type="InterPro" id="IPR001242">
    <property type="entry name" value="Condensation_dom"/>
</dbReference>
<dbReference type="Gene3D" id="3.30.300.30">
    <property type="match status" value="1"/>
</dbReference>
<evidence type="ECO:0000259" key="1">
    <source>
        <dbReference type="Pfam" id="PF00668"/>
    </source>
</evidence>
<dbReference type="PANTHER" id="PTHR45527">
    <property type="entry name" value="NONRIBOSOMAL PEPTIDE SYNTHETASE"/>
    <property type="match status" value="1"/>
</dbReference>
<dbReference type="OrthoDB" id="3671989at2"/>
<dbReference type="GO" id="GO:0044550">
    <property type="term" value="P:secondary metabolite biosynthetic process"/>
    <property type="evidence" value="ECO:0007669"/>
    <property type="project" value="TreeGrafter"/>
</dbReference>
<dbReference type="AlphaFoldDB" id="A0A1H6F166"/>
<dbReference type="CDD" id="cd19531">
    <property type="entry name" value="LCL_NRPS-like"/>
    <property type="match status" value="1"/>
</dbReference>
<dbReference type="RefSeq" id="WP_160150722.1">
    <property type="nucleotide sequence ID" value="NZ_FNVT01000031.1"/>
</dbReference>
<dbReference type="PANTHER" id="PTHR45527:SF1">
    <property type="entry name" value="FATTY ACID SYNTHASE"/>
    <property type="match status" value="1"/>
</dbReference>
<sequence>MPEARQPRLSPSQQRLWFHQQLAPESNQYNVFRGYELRGPLDAAALGRALGALADRHVALRMRFPAEAGSPRVAVTPVPCLVDLPRAGLAPDGWEAEASAFARRWSSRPFDLGREEPMRAHLLGVASDLHVLLLCVHHIVIDGWSVPILDEELGRLYAAEAGGEPAGLPPLRADYLDYADWQRKRAGSPAAERVLGYWRERLAGVPELVTLPADRTRPRLQGTGGGQIATAMPKDVADLLASFAAGRRLTPYTVAYAAFAVLLGRYARADDLVLGVVVAGRSRPEFARTVGFFVGTLPVRMDLSGDPGFRTVLARAREALFDAYDNDLLPLDVLVDRLEPRRDPSYAPLVQVIFQMLVLPQAGEARWGEVRARVWGEELTAPATRFDLEVHLLDRAGGELSVEACFNADLFDEETVARLIDDYFRLLRALCENPDQPISRTCAAIGGGEAEVAVSIRDTHGVPLPLGVPGEAWLAGNRTGLLARIRADGTVEFLGGVGEELVVRGLRVPARLIEEALLADRSIAAAEVTAGDGGGLAARLRAVPGLPRPAAGELRARLRRRLPGFLVPGSFTWEGEPDAPVVFFVPGEPS</sequence>
<dbReference type="GO" id="GO:0031177">
    <property type="term" value="F:phosphopantetheine binding"/>
    <property type="evidence" value="ECO:0007669"/>
    <property type="project" value="TreeGrafter"/>
</dbReference>
<dbReference type="Gene3D" id="3.30.559.10">
    <property type="entry name" value="Chloramphenicol acetyltransferase-like domain"/>
    <property type="match status" value="1"/>
</dbReference>
<dbReference type="SUPFAM" id="SSF56801">
    <property type="entry name" value="Acetyl-CoA synthetase-like"/>
    <property type="match status" value="1"/>
</dbReference>
<reference evidence="2 3" key="1">
    <citation type="submission" date="2016-10" db="EMBL/GenBank/DDBJ databases">
        <authorList>
            <person name="de Groot N.N."/>
        </authorList>
    </citation>
    <scope>NUCLEOTIDE SEQUENCE [LARGE SCALE GENOMIC DNA]</scope>
    <source>
        <strain evidence="2 3">CGMCC 4.7037</strain>
    </source>
</reference>
<organism evidence="2 3">
    <name type="scientific">Nonomuraea solani</name>
    <dbReference type="NCBI Taxonomy" id="1144553"/>
    <lineage>
        <taxon>Bacteria</taxon>
        <taxon>Bacillati</taxon>
        <taxon>Actinomycetota</taxon>
        <taxon>Actinomycetes</taxon>
        <taxon>Streptosporangiales</taxon>
        <taxon>Streptosporangiaceae</taxon>
        <taxon>Nonomuraea</taxon>
    </lineage>
</organism>
<dbReference type="GO" id="GO:0043041">
    <property type="term" value="P:amino acid activation for nonribosomal peptide biosynthetic process"/>
    <property type="evidence" value="ECO:0007669"/>
    <property type="project" value="TreeGrafter"/>
</dbReference>
<protein>
    <submittedName>
        <fullName evidence="2">Pipecolate-incorporating enzyme</fullName>
    </submittedName>
</protein>
<accession>A0A1H6F166</accession>
<proteinExistence type="predicted"/>
<dbReference type="SUPFAM" id="SSF52777">
    <property type="entry name" value="CoA-dependent acyltransferases"/>
    <property type="match status" value="2"/>
</dbReference>
<dbReference type="Pfam" id="PF00668">
    <property type="entry name" value="Condensation"/>
    <property type="match status" value="1"/>
</dbReference>
<dbReference type="GO" id="GO:0003824">
    <property type="term" value="F:catalytic activity"/>
    <property type="evidence" value="ECO:0007669"/>
    <property type="project" value="InterPro"/>
</dbReference>
<dbReference type="InterPro" id="IPR045851">
    <property type="entry name" value="AMP-bd_C_sf"/>
</dbReference>
<name>A0A1H6F166_9ACTN</name>
<gene>
    <name evidence="2" type="ORF">SAMN05444920_13141</name>
</gene>
<evidence type="ECO:0000313" key="3">
    <source>
        <dbReference type="Proteomes" id="UP000236732"/>
    </source>
</evidence>
<evidence type="ECO:0000313" key="2">
    <source>
        <dbReference type="EMBL" id="SEH02929.1"/>
    </source>
</evidence>
<feature type="domain" description="Condensation" evidence="1">
    <location>
        <begin position="9"/>
        <end position="440"/>
    </location>
</feature>
<dbReference type="EMBL" id="FNVT01000031">
    <property type="protein sequence ID" value="SEH02929.1"/>
    <property type="molecule type" value="Genomic_DNA"/>
</dbReference>
<dbReference type="Gene3D" id="3.30.559.30">
    <property type="entry name" value="Nonribosomal peptide synthetase, condensation domain"/>
    <property type="match status" value="1"/>
</dbReference>
<dbReference type="GO" id="GO:0005737">
    <property type="term" value="C:cytoplasm"/>
    <property type="evidence" value="ECO:0007669"/>
    <property type="project" value="TreeGrafter"/>
</dbReference>
<dbReference type="GO" id="GO:0008610">
    <property type="term" value="P:lipid biosynthetic process"/>
    <property type="evidence" value="ECO:0007669"/>
    <property type="project" value="UniProtKB-ARBA"/>
</dbReference>
<dbReference type="InterPro" id="IPR023213">
    <property type="entry name" value="CAT-like_dom_sf"/>
</dbReference>
<dbReference type="Proteomes" id="UP000236732">
    <property type="component" value="Unassembled WGS sequence"/>
</dbReference>
<keyword evidence="3" id="KW-1185">Reference proteome</keyword>